<evidence type="ECO:0000313" key="3">
    <source>
        <dbReference type="Proteomes" id="UP000646667"/>
    </source>
</evidence>
<dbReference type="EMBL" id="MN988534">
    <property type="protein sequence ID" value="QIG74009.1"/>
    <property type="molecule type" value="Genomic_DNA"/>
</dbReference>
<evidence type="ECO:0000256" key="1">
    <source>
        <dbReference type="SAM" id="Phobius"/>
    </source>
</evidence>
<keyword evidence="1" id="KW-0812">Transmembrane</keyword>
<gene>
    <name evidence="2" type="ORF">EVC06_234</name>
</gene>
<keyword evidence="1" id="KW-0472">Membrane</keyword>
<evidence type="ECO:0008006" key="4">
    <source>
        <dbReference type="Google" id="ProtNLM"/>
    </source>
</evidence>
<feature type="transmembrane region" description="Helical" evidence="1">
    <location>
        <begin position="24"/>
        <end position="43"/>
    </location>
</feature>
<evidence type="ECO:0000313" key="2">
    <source>
        <dbReference type="EMBL" id="QIG74009.1"/>
    </source>
</evidence>
<feature type="transmembrane region" description="Helical" evidence="1">
    <location>
        <begin position="63"/>
        <end position="83"/>
    </location>
</feature>
<protein>
    <recommendedName>
        <fullName evidence="4">Transmembrane protein</fullName>
    </recommendedName>
</protein>
<sequence>MGLAQVKAMQLYDAQKSVSRKKTYLWSLSILWFASFFLSHTAMKFAGSNDPSDALAANLVLNFTILYIMFYPLVYFVLLYLYYRNKRKARYLEAELS</sequence>
<organism evidence="2 3">
    <name type="scientific">Rhizobium phage RHph_N34</name>
    <dbReference type="NCBI Taxonomy" id="2509586"/>
    <lineage>
        <taxon>Viruses</taxon>
        <taxon>Duplodnaviria</taxon>
        <taxon>Heunggongvirae</taxon>
        <taxon>Uroviricota</taxon>
        <taxon>Caudoviricetes</taxon>
        <taxon>Pootjesviridae</taxon>
        <taxon>Staniewskivirinae</taxon>
        <taxon>Trinifflemingvirus</taxon>
        <taxon>Trinifflemingvirus N34</taxon>
    </lineage>
</organism>
<keyword evidence="3" id="KW-1185">Reference proteome</keyword>
<name>A0A7S5RKA0_9CAUD</name>
<dbReference type="Proteomes" id="UP000646667">
    <property type="component" value="Segment"/>
</dbReference>
<proteinExistence type="predicted"/>
<reference evidence="2 3" key="1">
    <citation type="submission" date="2020-01" db="EMBL/GenBank/DDBJ databases">
        <title>Patterns of diversity and host range of bacteriophage communities associated with bean-nodulatin bacteria.</title>
        <authorList>
            <person name="Vann Cauwenberghe J."/>
            <person name="Santamaria R.I."/>
            <person name="Bustos P."/>
            <person name="Juarez S."/>
            <person name="Gonzalez V."/>
        </authorList>
    </citation>
    <scope>NUCLEOTIDE SEQUENCE [LARGE SCALE GENOMIC DNA]</scope>
    <source>
        <strain evidence="3">RHph</strain>
    </source>
</reference>
<accession>A0A7S5RKA0</accession>
<keyword evidence="1" id="KW-1133">Transmembrane helix</keyword>